<proteinExistence type="predicted"/>
<comment type="caution">
    <text evidence="2">The sequence shown here is derived from an EMBL/GenBank/DDBJ whole genome shotgun (WGS) entry which is preliminary data.</text>
</comment>
<accession>A0ABQ6BDT5</accession>
<name>A0ABQ6BDT5_9BRAD</name>
<organism evidence="2 3">
    <name type="scientific">Bradyrhizobium iriomotense</name>
    <dbReference type="NCBI Taxonomy" id="441950"/>
    <lineage>
        <taxon>Bacteria</taxon>
        <taxon>Pseudomonadati</taxon>
        <taxon>Pseudomonadota</taxon>
        <taxon>Alphaproteobacteria</taxon>
        <taxon>Hyphomicrobiales</taxon>
        <taxon>Nitrobacteraceae</taxon>
        <taxon>Bradyrhizobium</taxon>
    </lineage>
</organism>
<keyword evidence="3" id="KW-1185">Reference proteome</keyword>
<evidence type="ECO:0000256" key="1">
    <source>
        <dbReference type="SAM" id="MobiDB-lite"/>
    </source>
</evidence>
<gene>
    <name evidence="2" type="ORF">GCM10007857_77910</name>
</gene>
<feature type="region of interest" description="Disordered" evidence="1">
    <location>
        <begin position="45"/>
        <end position="72"/>
    </location>
</feature>
<reference evidence="3" key="1">
    <citation type="journal article" date="2019" name="Int. J. Syst. Evol. Microbiol.">
        <title>The Global Catalogue of Microorganisms (GCM) 10K type strain sequencing project: providing services to taxonomists for standard genome sequencing and annotation.</title>
        <authorList>
            <consortium name="The Broad Institute Genomics Platform"/>
            <consortium name="The Broad Institute Genome Sequencing Center for Infectious Disease"/>
            <person name="Wu L."/>
            <person name="Ma J."/>
        </authorList>
    </citation>
    <scope>NUCLEOTIDE SEQUENCE [LARGE SCALE GENOMIC DNA]</scope>
    <source>
        <strain evidence="3">NBRC 102520</strain>
    </source>
</reference>
<evidence type="ECO:0000313" key="2">
    <source>
        <dbReference type="EMBL" id="GLR91075.1"/>
    </source>
</evidence>
<evidence type="ECO:0000313" key="3">
    <source>
        <dbReference type="Proteomes" id="UP001156905"/>
    </source>
</evidence>
<dbReference type="EMBL" id="BSOW01000041">
    <property type="protein sequence ID" value="GLR91075.1"/>
    <property type="molecule type" value="Genomic_DNA"/>
</dbReference>
<dbReference type="Proteomes" id="UP001156905">
    <property type="component" value="Unassembled WGS sequence"/>
</dbReference>
<sequence>MLGLVILFSTAAVSFGAGYATRAALSRERRAEYLKYEPYLRPTRTSEPPAFLLRPSTDTRARSPRTSNPAAS</sequence>
<evidence type="ECO:0008006" key="4">
    <source>
        <dbReference type="Google" id="ProtNLM"/>
    </source>
</evidence>
<protein>
    <recommendedName>
        <fullName evidence="4">Secreted protein</fullName>
    </recommendedName>
</protein>